<keyword evidence="4" id="KW-1185">Reference proteome</keyword>
<sequence length="467" mass="50776">MHLSQLFLADFPLFVGRFHPLVVHLPIGFLLMAALLEWWPGEKVRLAVRAAWAVGAASAVAAAGCGWLLAMESGGGDTLFWHRWLGVSVAVLAIFGVFVTNRGGALAKGYGVLVVVLLSLAGHQGGNLTHGEDYLFQHAPPIVQQLAGHAPESMALVDWESNDLDSINLYQQFLRPAISSSCAKCHNGQKQNGGLRMDEPRFALAGGDSGPLFSAGEPLRSNWLKRVTLPRENVKAMPPGGTPWSFTQISLLRYWIDQGADTLFVLDPANTPADLKTLLLRDYGLDLRPRLFVERIKVPRLTPAVEEELVALNWQLSALQPDGGALEAKPMANKSITAEALARLAEVATDQLVYLSLDHQPLGDAELEPLVRFPNLNRLRLNGTNLTASTVEKLTGLRHLESLNVYGTELDDASFEHLQRFPSLKRLYLWQTNVSPAGAAAFASDNPQIYVETGYGAGTAAKDAAKK</sequence>
<dbReference type="EMBL" id="JAATJH010000001">
    <property type="protein sequence ID" value="NJC25196.1"/>
    <property type="molecule type" value="Genomic_DNA"/>
</dbReference>
<feature type="transmembrane region" description="Helical" evidence="1">
    <location>
        <begin position="81"/>
        <end position="100"/>
    </location>
</feature>
<organism evidence="3 4">
    <name type="scientific">Neolewinella antarctica</name>
    <dbReference type="NCBI Taxonomy" id="442734"/>
    <lineage>
        <taxon>Bacteria</taxon>
        <taxon>Pseudomonadati</taxon>
        <taxon>Bacteroidota</taxon>
        <taxon>Saprospiria</taxon>
        <taxon>Saprospirales</taxon>
        <taxon>Lewinellaceae</taxon>
        <taxon>Neolewinella</taxon>
    </lineage>
</organism>
<dbReference type="RefSeq" id="WP_168035959.1">
    <property type="nucleotide sequence ID" value="NZ_JAATJH010000001.1"/>
</dbReference>
<dbReference type="InterPro" id="IPR032675">
    <property type="entry name" value="LRR_dom_sf"/>
</dbReference>
<evidence type="ECO:0000259" key="2">
    <source>
        <dbReference type="Pfam" id="PF07635"/>
    </source>
</evidence>
<dbReference type="Proteomes" id="UP000770785">
    <property type="component" value="Unassembled WGS sequence"/>
</dbReference>
<evidence type="ECO:0000313" key="4">
    <source>
        <dbReference type="Proteomes" id="UP000770785"/>
    </source>
</evidence>
<gene>
    <name evidence="3" type="ORF">GGR27_000677</name>
</gene>
<evidence type="ECO:0000256" key="1">
    <source>
        <dbReference type="SAM" id="Phobius"/>
    </source>
</evidence>
<evidence type="ECO:0000313" key="3">
    <source>
        <dbReference type="EMBL" id="NJC25196.1"/>
    </source>
</evidence>
<feature type="transmembrane region" description="Helical" evidence="1">
    <location>
        <begin position="20"/>
        <end position="39"/>
    </location>
</feature>
<keyword evidence="1" id="KW-0812">Transmembrane</keyword>
<proteinExistence type="predicted"/>
<dbReference type="PANTHER" id="PTHR35889:SF3">
    <property type="entry name" value="F-BOX DOMAIN-CONTAINING PROTEIN"/>
    <property type="match status" value="1"/>
</dbReference>
<comment type="caution">
    <text evidence="3">The sequence shown here is derived from an EMBL/GenBank/DDBJ whole genome shotgun (WGS) entry which is preliminary data.</text>
</comment>
<feature type="transmembrane region" description="Helical" evidence="1">
    <location>
        <begin position="46"/>
        <end position="69"/>
    </location>
</feature>
<keyword evidence="1" id="KW-0472">Membrane</keyword>
<reference evidence="3 4" key="1">
    <citation type="submission" date="2020-03" db="EMBL/GenBank/DDBJ databases">
        <title>Genomic Encyclopedia of Type Strains, Phase IV (KMG-IV): sequencing the most valuable type-strain genomes for metagenomic binning, comparative biology and taxonomic classification.</title>
        <authorList>
            <person name="Goeker M."/>
        </authorList>
    </citation>
    <scope>NUCLEOTIDE SEQUENCE [LARGE SCALE GENOMIC DNA]</scope>
    <source>
        <strain evidence="3 4">DSM 105096</strain>
    </source>
</reference>
<dbReference type="InterPro" id="IPR011429">
    <property type="entry name" value="Cyt_c_Planctomycete-type"/>
</dbReference>
<dbReference type="Gene3D" id="3.80.10.10">
    <property type="entry name" value="Ribonuclease Inhibitor"/>
    <property type="match status" value="1"/>
</dbReference>
<dbReference type="SUPFAM" id="SSF52047">
    <property type="entry name" value="RNI-like"/>
    <property type="match status" value="1"/>
</dbReference>
<feature type="domain" description="Cytochrome C Planctomycete-type" evidence="2">
    <location>
        <begin position="182"/>
        <end position="239"/>
    </location>
</feature>
<dbReference type="PANTHER" id="PTHR35889">
    <property type="entry name" value="CYCLOINULO-OLIGOSACCHARIDE FRUCTANOTRANSFERASE-RELATED"/>
    <property type="match status" value="1"/>
</dbReference>
<name>A0ABX0X7L0_9BACT</name>
<protein>
    <submittedName>
        <fullName evidence="3">Membrane protein</fullName>
    </submittedName>
</protein>
<accession>A0ABX0X7L0</accession>
<dbReference type="Pfam" id="PF07635">
    <property type="entry name" value="PSCyt1"/>
    <property type="match status" value="1"/>
</dbReference>
<keyword evidence="1" id="KW-1133">Transmembrane helix</keyword>